<evidence type="ECO:0000313" key="2">
    <source>
        <dbReference type="Proteomes" id="UP000238479"/>
    </source>
</evidence>
<dbReference type="Gramene" id="PRQ18661">
    <property type="protein sequence ID" value="PRQ18661"/>
    <property type="gene ID" value="RchiOBHm_Chr7g0208511"/>
</dbReference>
<accession>A0A2P6P9Q2</accession>
<organism evidence="1 2">
    <name type="scientific">Rosa chinensis</name>
    <name type="common">China rose</name>
    <dbReference type="NCBI Taxonomy" id="74649"/>
    <lineage>
        <taxon>Eukaryota</taxon>
        <taxon>Viridiplantae</taxon>
        <taxon>Streptophyta</taxon>
        <taxon>Embryophyta</taxon>
        <taxon>Tracheophyta</taxon>
        <taxon>Spermatophyta</taxon>
        <taxon>Magnoliopsida</taxon>
        <taxon>eudicotyledons</taxon>
        <taxon>Gunneridae</taxon>
        <taxon>Pentapetalae</taxon>
        <taxon>rosids</taxon>
        <taxon>fabids</taxon>
        <taxon>Rosales</taxon>
        <taxon>Rosaceae</taxon>
        <taxon>Rosoideae</taxon>
        <taxon>Rosoideae incertae sedis</taxon>
        <taxon>Rosa</taxon>
    </lineage>
</organism>
<sequence>MELMLGFSQSHIITLMLKSGKEMVLGLLGDYRVSMDTRQPVSVTGPGRSFVSSLRSLRFHGLWWVILMKFCMWQRKLGAVYVVKDRCNSFVMLLPSATYLIWVSQARLLPGVGLALDAG</sequence>
<reference evidence="1 2" key="1">
    <citation type="journal article" date="2018" name="Nat. Genet.">
        <title>The Rosa genome provides new insights in the design of modern roses.</title>
        <authorList>
            <person name="Bendahmane M."/>
        </authorList>
    </citation>
    <scope>NUCLEOTIDE SEQUENCE [LARGE SCALE GENOMIC DNA]</scope>
    <source>
        <strain evidence="2">cv. Old Blush</strain>
    </source>
</reference>
<protein>
    <submittedName>
        <fullName evidence="1">Uncharacterized protein</fullName>
    </submittedName>
</protein>
<gene>
    <name evidence="1" type="ORF">RchiOBHm_Chr7g0208511</name>
</gene>
<dbReference type="EMBL" id="PDCK01000045">
    <property type="protein sequence ID" value="PRQ18661.1"/>
    <property type="molecule type" value="Genomic_DNA"/>
</dbReference>
<evidence type="ECO:0000313" key="1">
    <source>
        <dbReference type="EMBL" id="PRQ18661.1"/>
    </source>
</evidence>
<keyword evidence="2" id="KW-1185">Reference proteome</keyword>
<dbReference type="Proteomes" id="UP000238479">
    <property type="component" value="Chromosome 7"/>
</dbReference>
<comment type="caution">
    <text evidence="1">The sequence shown here is derived from an EMBL/GenBank/DDBJ whole genome shotgun (WGS) entry which is preliminary data.</text>
</comment>
<proteinExistence type="predicted"/>
<name>A0A2P6P9Q2_ROSCH</name>
<dbReference type="AlphaFoldDB" id="A0A2P6P9Q2"/>